<gene>
    <name evidence="5" type="primary">CDA2_12</name>
    <name evidence="5" type="ORF">BGW38_006525</name>
</gene>
<dbReference type="Pfam" id="PF01522">
    <property type="entry name" value="Polysacc_deac_1"/>
    <property type="match status" value="1"/>
</dbReference>
<dbReference type="OrthoDB" id="407355at2759"/>
<organism evidence="5 6">
    <name type="scientific">Lunasporangiospora selenospora</name>
    <dbReference type="NCBI Taxonomy" id="979761"/>
    <lineage>
        <taxon>Eukaryota</taxon>
        <taxon>Fungi</taxon>
        <taxon>Fungi incertae sedis</taxon>
        <taxon>Mucoromycota</taxon>
        <taxon>Mortierellomycotina</taxon>
        <taxon>Mortierellomycetes</taxon>
        <taxon>Mortierellales</taxon>
        <taxon>Mortierellaceae</taxon>
        <taxon>Lunasporangiospora</taxon>
    </lineage>
</organism>
<accession>A0A9P6FMG6</accession>
<name>A0A9P6FMG6_9FUNG</name>
<evidence type="ECO:0000313" key="6">
    <source>
        <dbReference type="Proteomes" id="UP000780801"/>
    </source>
</evidence>
<reference evidence="5" key="1">
    <citation type="journal article" date="2020" name="Fungal Divers.">
        <title>Resolving the Mortierellaceae phylogeny through synthesis of multi-gene phylogenetics and phylogenomics.</title>
        <authorList>
            <person name="Vandepol N."/>
            <person name="Liber J."/>
            <person name="Desiro A."/>
            <person name="Na H."/>
            <person name="Kennedy M."/>
            <person name="Barry K."/>
            <person name="Grigoriev I.V."/>
            <person name="Miller A.N."/>
            <person name="O'Donnell K."/>
            <person name="Stajich J.E."/>
            <person name="Bonito G."/>
        </authorList>
    </citation>
    <scope>NUCLEOTIDE SEQUENCE</scope>
    <source>
        <strain evidence="5">KOD1015</strain>
    </source>
</reference>
<dbReference type="GO" id="GO:0004099">
    <property type="term" value="F:chitin deacetylase activity"/>
    <property type="evidence" value="ECO:0007669"/>
    <property type="project" value="UniProtKB-ARBA"/>
</dbReference>
<sequence>MYSFSVPRPVDRFGSKHKQSKATRRHITLLTVLALTTPALVQSLTTGASGSSTGEVSKLLARPGHVHTGKVSTRDFHGIIYTGRHTVYRPFLGAHSRIEIDSQGAPNKMDASKYPPKDQIPDVDSPQVQAWIKEIDWSKVPNFPVAQGQPDAPRFPNCPPKDKVNKEACWWSCDGCVAPTDIMTCPTQNDWGITFDDGPSPDTRELMTHLKEKDVSATFFIVGSRVLEHPEILKEQIEQGHHIAMHTWSHAGLTTLTNHQIVAEVKWTEKIIRDVTGLTTKYIRPPYGDTDNRVREILRQMGYETVIWTLGWDTNDWRMPLHQIKEAEIIRTFKNALDNMALVTSTQGGPGGPITLEHDLTSDTIRLAEHIIPLARARGLKPMSLAHCLHDSSPYQQLNGINIESGPLGNSTSDKDTGSSTVKNGNGTQPIVDPTSNKGASNSATGGEAPSSKIDLKSDANLSRPLQAQWAAVAATFGIGLFGQLLFF</sequence>
<dbReference type="Proteomes" id="UP000780801">
    <property type="component" value="Unassembled WGS sequence"/>
</dbReference>
<dbReference type="PANTHER" id="PTHR10587">
    <property type="entry name" value="GLYCOSYL TRANSFERASE-RELATED"/>
    <property type="match status" value="1"/>
</dbReference>
<dbReference type="EMBL" id="JAABOA010004187">
    <property type="protein sequence ID" value="KAF9577949.1"/>
    <property type="molecule type" value="Genomic_DNA"/>
</dbReference>
<feature type="domain" description="NodB homology" evidence="4">
    <location>
        <begin position="189"/>
        <end position="383"/>
    </location>
</feature>
<protein>
    <submittedName>
        <fullName evidence="5">Chitin deacetylase</fullName>
    </submittedName>
</protein>
<keyword evidence="6" id="KW-1185">Reference proteome</keyword>
<dbReference type="InterPro" id="IPR011330">
    <property type="entry name" value="Glyco_hydro/deAcase_b/a-brl"/>
</dbReference>
<keyword evidence="2" id="KW-0378">Hydrolase</keyword>
<keyword evidence="1" id="KW-0479">Metal-binding</keyword>
<dbReference type="GO" id="GO:0005975">
    <property type="term" value="P:carbohydrate metabolic process"/>
    <property type="evidence" value="ECO:0007669"/>
    <property type="project" value="InterPro"/>
</dbReference>
<dbReference type="GO" id="GO:0016020">
    <property type="term" value="C:membrane"/>
    <property type="evidence" value="ECO:0007669"/>
    <property type="project" value="TreeGrafter"/>
</dbReference>
<dbReference type="InterPro" id="IPR002509">
    <property type="entry name" value="NODB_dom"/>
</dbReference>
<proteinExistence type="predicted"/>
<dbReference type="SUPFAM" id="SSF88713">
    <property type="entry name" value="Glycoside hydrolase/deacetylase"/>
    <property type="match status" value="1"/>
</dbReference>
<evidence type="ECO:0000313" key="5">
    <source>
        <dbReference type="EMBL" id="KAF9577949.1"/>
    </source>
</evidence>
<feature type="compositionally biased region" description="Polar residues" evidence="3">
    <location>
        <begin position="400"/>
        <end position="445"/>
    </location>
</feature>
<dbReference type="Gene3D" id="3.20.20.370">
    <property type="entry name" value="Glycoside hydrolase/deacetylase"/>
    <property type="match status" value="1"/>
</dbReference>
<feature type="region of interest" description="Disordered" evidence="3">
    <location>
        <begin position="400"/>
        <end position="452"/>
    </location>
</feature>
<evidence type="ECO:0000256" key="2">
    <source>
        <dbReference type="ARBA" id="ARBA00022801"/>
    </source>
</evidence>
<dbReference type="PANTHER" id="PTHR10587:SF133">
    <property type="entry name" value="CHITIN DEACETYLASE 1-RELATED"/>
    <property type="match status" value="1"/>
</dbReference>
<feature type="region of interest" description="Disordered" evidence="3">
    <location>
        <begin position="102"/>
        <end position="123"/>
    </location>
</feature>
<dbReference type="GO" id="GO:0046872">
    <property type="term" value="F:metal ion binding"/>
    <property type="evidence" value="ECO:0007669"/>
    <property type="project" value="UniProtKB-KW"/>
</dbReference>
<dbReference type="PROSITE" id="PS51677">
    <property type="entry name" value="NODB"/>
    <property type="match status" value="1"/>
</dbReference>
<evidence type="ECO:0000256" key="3">
    <source>
        <dbReference type="SAM" id="MobiDB-lite"/>
    </source>
</evidence>
<dbReference type="AlphaFoldDB" id="A0A9P6FMG6"/>
<dbReference type="GO" id="GO:0009272">
    <property type="term" value="P:fungal-type cell wall biogenesis"/>
    <property type="evidence" value="ECO:0007669"/>
    <property type="project" value="UniProtKB-ARBA"/>
</dbReference>
<evidence type="ECO:0000256" key="1">
    <source>
        <dbReference type="ARBA" id="ARBA00022723"/>
    </source>
</evidence>
<evidence type="ECO:0000259" key="4">
    <source>
        <dbReference type="PROSITE" id="PS51677"/>
    </source>
</evidence>
<comment type="caution">
    <text evidence="5">The sequence shown here is derived from an EMBL/GenBank/DDBJ whole genome shotgun (WGS) entry which is preliminary data.</text>
</comment>
<dbReference type="InterPro" id="IPR050248">
    <property type="entry name" value="Polysacc_deacetylase_ArnD"/>
</dbReference>